<evidence type="ECO:0000256" key="5">
    <source>
        <dbReference type="ARBA" id="ARBA00022989"/>
    </source>
</evidence>
<dbReference type="GO" id="GO:0015267">
    <property type="term" value="F:channel activity"/>
    <property type="evidence" value="ECO:0007669"/>
    <property type="project" value="InterPro"/>
</dbReference>
<dbReference type="PRINTS" id="PR00783">
    <property type="entry name" value="MINTRINSICP"/>
</dbReference>
<proteinExistence type="inferred from homology"/>
<keyword evidence="6 8" id="KW-0472">Membrane</keyword>
<dbReference type="PANTHER" id="PTHR19139">
    <property type="entry name" value="AQUAPORIN TRANSPORTER"/>
    <property type="match status" value="1"/>
</dbReference>
<dbReference type="AlphaFoldDB" id="A0A4S2KV14"/>
<keyword evidence="5 8" id="KW-1133">Transmembrane helix</keyword>
<feature type="transmembrane region" description="Helical" evidence="8">
    <location>
        <begin position="97"/>
        <end position="123"/>
    </location>
</feature>
<feature type="transmembrane region" description="Helical" evidence="8">
    <location>
        <begin position="284"/>
        <end position="305"/>
    </location>
</feature>
<keyword evidence="10" id="KW-1185">Reference proteome</keyword>
<evidence type="ECO:0000256" key="1">
    <source>
        <dbReference type="ARBA" id="ARBA00004141"/>
    </source>
</evidence>
<name>A0A4S2KV14_9HYME</name>
<dbReference type="Proteomes" id="UP000310200">
    <property type="component" value="Unassembled WGS sequence"/>
</dbReference>
<protein>
    <submittedName>
        <fullName evidence="9">Aquaporin AQPAn.G</fullName>
    </submittedName>
</protein>
<comment type="subcellular location">
    <subcellularLocation>
        <location evidence="1">Membrane</location>
        <topology evidence="1">Multi-pass membrane protein</topology>
    </subcellularLocation>
</comment>
<feature type="transmembrane region" description="Helical" evidence="8">
    <location>
        <begin position="130"/>
        <end position="147"/>
    </location>
</feature>
<dbReference type="PROSITE" id="PS00221">
    <property type="entry name" value="MIP"/>
    <property type="match status" value="1"/>
</dbReference>
<gene>
    <name evidence="9" type="ORF">DBV15_05579</name>
</gene>
<evidence type="ECO:0000313" key="10">
    <source>
        <dbReference type="Proteomes" id="UP000310200"/>
    </source>
</evidence>
<evidence type="ECO:0000256" key="6">
    <source>
        <dbReference type="ARBA" id="ARBA00023136"/>
    </source>
</evidence>
<feature type="transmembrane region" description="Helical" evidence="8">
    <location>
        <begin position="55"/>
        <end position="77"/>
    </location>
</feature>
<reference evidence="9 10" key="1">
    <citation type="journal article" date="2019" name="Philos. Trans. R. Soc. Lond., B, Biol. Sci.">
        <title>Ant behaviour and brain gene expression of defending hosts depend on the ecological success of the intruding social parasite.</title>
        <authorList>
            <person name="Kaur R."/>
            <person name="Stoldt M."/>
            <person name="Jongepier E."/>
            <person name="Feldmeyer B."/>
            <person name="Menzel F."/>
            <person name="Bornberg-Bauer E."/>
            <person name="Foitzik S."/>
        </authorList>
    </citation>
    <scope>NUCLEOTIDE SEQUENCE [LARGE SCALE GENOMIC DNA]</scope>
    <source>
        <tissue evidence="9">Whole body</tissue>
    </source>
</reference>
<evidence type="ECO:0000256" key="7">
    <source>
        <dbReference type="RuleBase" id="RU000477"/>
    </source>
</evidence>
<keyword evidence="3 7" id="KW-0813">Transport</keyword>
<evidence type="ECO:0000256" key="3">
    <source>
        <dbReference type="ARBA" id="ARBA00022448"/>
    </source>
</evidence>
<dbReference type="InterPro" id="IPR000425">
    <property type="entry name" value="MIP"/>
</dbReference>
<dbReference type="InterPro" id="IPR022357">
    <property type="entry name" value="MIP_CS"/>
</dbReference>
<evidence type="ECO:0000256" key="8">
    <source>
        <dbReference type="SAM" id="Phobius"/>
    </source>
</evidence>
<feature type="transmembrane region" description="Helical" evidence="8">
    <location>
        <begin position="317"/>
        <end position="335"/>
    </location>
</feature>
<comment type="similarity">
    <text evidence="2 7">Belongs to the MIP/aquaporin (TC 1.A.8) family.</text>
</comment>
<evidence type="ECO:0000313" key="9">
    <source>
        <dbReference type="EMBL" id="TGZ51928.1"/>
    </source>
</evidence>
<dbReference type="PANTHER" id="PTHR19139:SF270">
    <property type="entry name" value="ENTOMOGLYCEROPORIN 1-RELATED"/>
    <property type="match status" value="1"/>
</dbReference>
<dbReference type="EMBL" id="QBLH01001418">
    <property type="protein sequence ID" value="TGZ51928.1"/>
    <property type="molecule type" value="Genomic_DNA"/>
</dbReference>
<dbReference type="InterPro" id="IPR034294">
    <property type="entry name" value="Aquaporin_transptr"/>
</dbReference>
<dbReference type="Gene3D" id="1.20.1080.10">
    <property type="entry name" value="Glycerol uptake facilitator protein"/>
    <property type="match status" value="2"/>
</dbReference>
<dbReference type="GO" id="GO:0005886">
    <property type="term" value="C:plasma membrane"/>
    <property type="evidence" value="ECO:0007669"/>
    <property type="project" value="TreeGrafter"/>
</dbReference>
<sequence>MQFQRQRMRCDGGSFRLSESELYSSTTAEGVEFFPENGHPECGIWQMQKNTITMFVAEIIGTAVLLFIGCMGSIGGLGSAPPPPLQPALTFGLTVNLIIMMIGHISGAHLNPAITIGAVIMGLKSIPTGVIYILGQFIGAIGGYGILKMITPAELFNDGNPNSTVGVCMTVVHPGISNVQALLVEMFCTSCLLCAFCAACDPRCAHLSDSGALKFGLSVTTLSFAAGPYTGCSMNPARTFGPAFWNNAWKDHWMITPAELFNDGNPNSTVGVCMTVVHPGISNWQALLIEVFCTSCLLCAFCAACDPRCAHLSDSGALKFGLSIATLSFAAGPYTGCSMNPVRTFGPAFWNNAWKDHWIYWVGPISGALLGTYAYHLLFAEKRQSKKESNDKKLNNSVSSLEAKV</sequence>
<dbReference type="Pfam" id="PF00230">
    <property type="entry name" value="MIP"/>
    <property type="match status" value="2"/>
</dbReference>
<comment type="caution">
    <text evidence="9">The sequence shown here is derived from an EMBL/GenBank/DDBJ whole genome shotgun (WGS) entry which is preliminary data.</text>
</comment>
<keyword evidence="4 7" id="KW-0812">Transmembrane</keyword>
<dbReference type="InterPro" id="IPR023271">
    <property type="entry name" value="Aquaporin-like"/>
</dbReference>
<evidence type="ECO:0000256" key="2">
    <source>
        <dbReference type="ARBA" id="ARBA00006175"/>
    </source>
</evidence>
<dbReference type="STRING" id="300112.A0A4S2KV14"/>
<feature type="transmembrane region" description="Helical" evidence="8">
    <location>
        <begin position="358"/>
        <end position="379"/>
    </location>
</feature>
<accession>A0A4S2KV14</accession>
<organism evidence="9 10">
    <name type="scientific">Temnothorax longispinosus</name>
    <dbReference type="NCBI Taxonomy" id="300112"/>
    <lineage>
        <taxon>Eukaryota</taxon>
        <taxon>Metazoa</taxon>
        <taxon>Ecdysozoa</taxon>
        <taxon>Arthropoda</taxon>
        <taxon>Hexapoda</taxon>
        <taxon>Insecta</taxon>
        <taxon>Pterygota</taxon>
        <taxon>Neoptera</taxon>
        <taxon>Endopterygota</taxon>
        <taxon>Hymenoptera</taxon>
        <taxon>Apocrita</taxon>
        <taxon>Aculeata</taxon>
        <taxon>Formicoidea</taxon>
        <taxon>Formicidae</taxon>
        <taxon>Myrmicinae</taxon>
        <taxon>Temnothorax</taxon>
    </lineage>
</organism>
<evidence type="ECO:0000256" key="4">
    <source>
        <dbReference type="ARBA" id="ARBA00022692"/>
    </source>
</evidence>
<dbReference type="SUPFAM" id="SSF81338">
    <property type="entry name" value="Aquaporin-like"/>
    <property type="match status" value="2"/>
</dbReference>